<proteinExistence type="predicted"/>
<evidence type="ECO:0000313" key="2">
    <source>
        <dbReference type="Proteomes" id="UP000076871"/>
    </source>
</evidence>
<evidence type="ECO:0000313" key="1">
    <source>
        <dbReference type="EMBL" id="KZT00630.1"/>
    </source>
</evidence>
<reference evidence="1 2" key="1">
    <citation type="journal article" date="2016" name="Mol. Biol. Evol.">
        <title>Comparative Genomics of Early-Diverging Mushroom-Forming Fungi Provides Insights into the Origins of Lignocellulose Decay Capabilities.</title>
        <authorList>
            <person name="Nagy L.G."/>
            <person name="Riley R."/>
            <person name="Tritt A."/>
            <person name="Adam C."/>
            <person name="Daum C."/>
            <person name="Floudas D."/>
            <person name="Sun H."/>
            <person name="Yadav J.S."/>
            <person name="Pangilinan J."/>
            <person name="Larsson K.H."/>
            <person name="Matsuura K."/>
            <person name="Barry K."/>
            <person name="Labutti K."/>
            <person name="Kuo R."/>
            <person name="Ohm R.A."/>
            <person name="Bhattacharya S.S."/>
            <person name="Shirouzu T."/>
            <person name="Yoshinaga Y."/>
            <person name="Martin F.M."/>
            <person name="Grigoriev I.V."/>
            <person name="Hibbett D.S."/>
        </authorList>
    </citation>
    <scope>NUCLEOTIDE SEQUENCE [LARGE SCALE GENOMIC DNA]</scope>
    <source>
        <strain evidence="1 2">93-53</strain>
    </source>
</reference>
<dbReference type="PANTHER" id="PTHR33266">
    <property type="entry name" value="CHROMOSOME 15, WHOLE GENOME SHOTGUN SEQUENCE"/>
    <property type="match status" value="1"/>
</dbReference>
<dbReference type="Proteomes" id="UP000076871">
    <property type="component" value="Unassembled WGS sequence"/>
</dbReference>
<sequence>IYYGRMIPFVQASGTGKSRLAWELGLRIPAFCVCFREGELPTSGWPPRDINRKSFDGLDEQQSIFVVNSQAEEKAAAFLGALVEVLRDTAPVDLPLQAWVNDWSIKDPTDLEGSSRHRCFEQVKKLTHKRLTTFKEELYAKRPSHDGTTATEADNDTGVQRLRISVTRWHELLFKMLAKPAFDMLAGSVQHLGHTRFLLSLDECTELNDPSLLVGPKGPQRKMSLIALQRIIKAADQFTFPHGIEFWYMLLDTNSSLYELAPSGPDASSYRLAGALKPLPVWCHVDFDQMRRDVELKSAEQALLIRFLAMFGRPYWYTLGDSPDVVRAARKKLIYHDKFDPENLDHVFAIFANRIVLELSDKKQSSQIAVHAVRSHMRLLTDVLDGFIVTNAPSEPMLAIAAADILNDSPRNYAKAVETLVRLLIIDRIVTDRGRQGDLCTRLLFILTRDKATLSNGGSFVDCPEPARRGVRPLKLSDFLTTLFGDDLGVKDQNKGDEVQGLLVDAGNIWMNFTHWTQTDEEISIITSEWLYELWCRGVAVQCTHGQSVFDSLVVTYRGDLAQPFDKSLLGYIVVHTKARMKASERKLAAALASPVI</sequence>
<dbReference type="STRING" id="1314785.A0A165BAP4"/>
<accession>A0A165BAP4</accession>
<gene>
    <name evidence="1" type="ORF">LAESUDRAFT_637399</name>
</gene>
<dbReference type="OrthoDB" id="107110at2759"/>
<organism evidence="1 2">
    <name type="scientific">Laetiporus sulphureus 93-53</name>
    <dbReference type="NCBI Taxonomy" id="1314785"/>
    <lineage>
        <taxon>Eukaryota</taxon>
        <taxon>Fungi</taxon>
        <taxon>Dikarya</taxon>
        <taxon>Basidiomycota</taxon>
        <taxon>Agaricomycotina</taxon>
        <taxon>Agaricomycetes</taxon>
        <taxon>Polyporales</taxon>
        <taxon>Laetiporus</taxon>
    </lineage>
</organism>
<feature type="non-terminal residue" evidence="1">
    <location>
        <position position="1"/>
    </location>
</feature>
<dbReference type="RefSeq" id="XP_040758370.1">
    <property type="nucleotide sequence ID" value="XM_040903467.1"/>
</dbReference>
<protein>
    <submittedName>
        <fullName evidence="1">Uncharacterized protein</fullName>
    </submittedName>
</protein>
<dbReference type="PANTHER" id="PTHR33266:SF1">
    <property type="entry name" value="F-BOX DOMAIN-CONTAINING PROTEIN"/>
    <property type="match status" value="1"/>
</dbReference>
<dbReference type="GeneID" id="63820498"/>
<dbReference type="InParanoid" id="A0A165BAP4"/>
<keyword evidence="2" id="KW-1185">Reference proteome</keyword>
<dbReference type="EMBL" id="KV427681">
    <property type="protein sequence ID" value="KZT00630.1"/>
    <property type="molecule type" value="Genomic_DNA"/>
</dbReference>
<name>A0A165BAP4_9APHY</name>
<feature type="non-terminal residue" evidence="1">
    <location>
        <position position="597"/>
    </location>
</feature>
<dbReference type="AlphaFoldDB" id="A0A165BAP4"/>